<sequence>MVDNLDFGKDILNPYNRPNYWAPWGEDVGSISQNGSIVLIGPWQVRNPVFGGTHVDDILYSLIKIMFFAALRSIRSSSFAHQLEQGPGIDLPFTLLCSYYSSYYAQGPLVDLV</sequence>
<keyword evidence="2" id="KW-1185">Reference proteome</keyword>
<dbReference type="AlphaFoldDB" id="A0A250XC64"/>
<dbReference type="Proteomes" id="UP000232323">
    <property type="component" value="Unassembled WGS sequence"/>
</dbReference>
<name>A0A250XC64_9CHLO</name>
<protein>
    <submittedName>
        <fullName evidence="1">Uncharacterized protein</fullName>
    </submittedName>
</protein>
<accession>A0A250XC64</accession>
<reference evidence="1 2" key="1">
    <citation type="submission" date="2017-08" db="EMBL/GenBank/DDBJ databases">
        <title>Acidophilic green algal genome provides insights into adaptation to an acidic environment.</title>
        <authorList>
            <person name="Hirooka S."/>
            <person name="Hirose Y."/>
            <person name="Kanesaki Y."/>
            <person name="Higuchi S."/>
            <person name="Fujiwara T."/>
            <person name="Onuma R."/>
            <person name="Era A."/>
            <person name="Ohbayashi R."/>
            <person name="Uzuka A."/>
            <person name="Nozaki H."/>
            <person name="Yoshikawa H."/>
            <person name="Miyagishima S.Y."/>
        </authorList>
    </citation>
    <scope>NUCLEOTIDE SEQUENCE [LARGE SCALE GENOMIC DNA]</scope>
    <source>
        <strain evidence="1 2">NIES-2499</strain>
    </source>
</reference>
<gene>
    <name evidence="1" type="ORF">CEUSTIGMA_g8109.t1</name>
</gene>
<evidence type="ECO:0000313" key="1">
    <source>
        <dbReference type="EMBL" id="GAX80674.1"/>
    </source>
</evidence>
<evidence type="ECO:0000313" key="2">
    <source>
        <dbReference type="Proteomes" id="UP000232323"/>
    </source>
</evidence>
<comment type="caution">
    <text evidence="1">The sequence shown here is derived from an EMBL/GenBank/DDBJ whole genome shotgun (WGS) entry which is preliminary data.</text>
</comment>
<organism evidence="1 2">
    <name type="scientific">Chlamydomonas eustigma</name>
    <dbReference type="NCBI Taxonomy" id="1157962"/>
    <lineage>
        <taxon>Eukaryota</taxon>
        <taxon>Viridiplantae</taxon>
        <taxon>Chlorophyta</taxon>
        <taxon>core chlorophytes</taxon>
        <taxon>Chlorophyceae</taxon>
        <taxon>CS clade</taxon>
        <taxon>Chlamydomonadales</taxon>
        <taxon>Chlamydomonadaceae</taxon>
        <taxon>Chlamydomonas</taxon>
    </lineage>
</organism>
<proteinExistence type="predicted"/>
<dbReference type="EMBL" id="BEGY01000055">
    <property type="protein sequence ID" value="GAX80674.1"/>
    <property type="molecule type" value="Genomic_DNA"/>
</dbReference>